<dbReference type="GO" id="GO:0006508">
    <property type="term" value="P:proteolysis"/>
    <property type="evidence" value="ECO:0007669"/>
    <property type="project" value="InterPro"/>
</dbReference>
<evidence type="ECO:0000256" key="1">
    <source>
        <dbReference type="SAM" id="MobiDB-lite"/>
    </source>
</evidence>
<feature type="compositionally biased region" description="Low complexity" evidence="1">
    <location>
        <begin position="63"/>
        <end position="74"/>
    </location>
</feature>
<reference evidence="2 3" key="2">
    <citation type="submission" date="2017-08" db="EMBL/GenBank/DDBJ databases">
        <title>WGS of novel Burkholderia cepaca complex species.</title>
        <authorList>
            <person name="Lipuma J."/>
            <person name="Spilker T."/>
        </authorList>
    </citation>
    <scope>NUCLEOTIDE SEQUENCE [LARGE SCALE GENOMIC DNA]</scope>
    <source>
        <strain evidence="2 3">AU17325</strain>
    </source>
</reference>
<protein>
    <submittedName>
        <fullName evidence="2">Peptidase S10</fullName>
    </submittedName>
</protein>
<dbReference type="Proteomes" id="UP000214600">
    <property type="component" value="Unassembled WGS sequence"/>
</dbReference>
<dbReference type="OrthoDB" id="9770107at2"/>
<dbReference type="AlphaFoldDB" id="A0A228J440"/>
<dbReference type="InterPro" id="IPR029058">
    <property type="entry name" value="AB_hydrolase_fold"/>
</dbReference>
<name>A0A228J440_9BURK</name>
<dbReference type="EMBL" id="NKFA01000003">
    <property type="protein sequence ID" value="OXI49287.1"/>
    <property type="molecule type" value="Genomic_DNA"/>
</dbReference>
<gene>
    <name evidence="2" type="ORF">CFB84_02785</name>
</gene>
<dbReference type="SUPFAM" id="SSF53474">
    <property type="entry name" value="alpha/beta-Hydrolases"/>
    <property type="match status" value="1"/>
</dbReference>
<evidence type="ECO:0000313" key="3">
    <source>
        <dbReference type="Proteomes" id="UP000214600"/>
    </source>
</evidence>
<dbReference type="GO" id="GO:0004185">
    <property type="term" value="F:serine-type carboxypeptidase activity"/>
    <property type="evidence" value="ECO:0007669"/>
    <property type="project" value="InterPro"/>
</dbReference>
<reference evidence="3" key="1">
    <citation type="submission" date="2017-06" db="EMBL/GenBank/DDBJ databases">
        <authorList>
            <person name="LiPuma J."/>
            <person name="Spilker T."/>
        </authorList>
    </citation>
    <scope>NUCLEOTIDE SEQUENCE [LARGE SCALE GENOMIC DNA]</scope>
    <source>
        <strain evidence="3">AU17325</strain>
    </source>
</reference>
<feature type="region of interest" description="Disordered" evidence="1">
    <location>
        <begin position="63"/>
        <end position="85"/>
    </location>
</feature>
<dbReference type="Pfam" id="PF00450">
    <property type="entry name" value="Peptidase_S10"/>
    <property type="match status" value="1"/>
</dbReference>
<proteinExistence type="predicted"/>
<dbReference type="InterPro" id="IPR001563">
    <property type="entry name" value="Peptidase_S10"/>
</dbReference>
<comment type="caution">
    <text evidence="2">The sequence shown here is derived from an EMBL/GenBank/DDBJ whole genome shotgun (WGS) entry which is preliminary data.</text>
</comment>
<sequence>MGQRLGLSAAFEAGGGLSGCSTQKTSERRNATMPASKAKLLLGVVFSSLILTACNDDVTSSAAASADNSADPASQVDRAYNDPNSYSSSANASLDASAAVEKAAVTHHQITLNGKTIRYTATAGHLVARNPQTGAPEASFFYVAYTADNQPAAKRPVTFLYNGGPGSASVWLHLGSFGPRRIQTGDPNANTSTFPFVDNQESLLDTTDLVFVDAIGTGFSEAVAPNTNQTFWGVDQDGGAFRDFVTRYIAVNQRNDSPKYLFGESYGTPRTDVLANLLETAGVKLDGIVLQSSILNYNVNCDMASDYIGNSNNGSSPVSCAGFVPSYGTVGAYYQLDNPNPSSLPSYADQMRLLTAGSYAPAVNAYLASHTPPPPTLVTTMVNSTGVKQQRWNADFNVIPTFFDNSFQLSLIPGTLIGRYDARVNVPVSSPLASGGDPSSTYITQPFTDTIGKYLPNELKYTAQSAYSLSSNAINTWDWTHDGLAMPDTIPDLAAALSLNPQLKVLSLNGYHDIATPFYQTELDLARLGTQPNLTIKDYQGGHMVYLDDTSRPQEKADLVTFYNAAAH</sequence>
<dbReference type="Gene3D" id="3.40.50.1820">
    <property type="entry name" value="alpha/beta hydrolase"/>
    <property type="match status" value="1"/>
</dbReference>
<accession>A0A228J440</accession>
<evidence type="ECO:0000313" key="2">
    <source>
        <dbReference type="EMBL" id="OXI49287.1"/>
    </source>
</evidence>
<organism evidence="2 3">
    <name type="scientific">Burkholderia aenigmatica</name>
    <dbReference type="NCBI Taxonomy" id="2015348"/>
    <lineage>
        <taxon>Bacteria</taxon>
        <taxon>Pseudomonadati</taxon>
        <taxon>Pseudomonadota</taxon>
        <taxon>Betaproteobacteria</taxon>
        <taxon>Burkholderiales</taxon>
        <taxon>Burkholderiaceae</taxon>
        <taxon>Burkholderia</taxon>
        <taxon>Burkholderia cepacia complex</taxon>
    </lineage>
</organism>